<feature type="compositionally biased region" description="Acidic residues" evidence="1">
    <location>
        <begin position="226"/>
        <end position="240"/>
    </location>
</feature>
<feature type="region of interest" description="Disordered" evidence="1">
    <location>
        <begin position="20"/>
        <end position="92"/>
    </location>
</feature>
<name>A0A811RBU4_9POAL</name>
<dbReference type="EMBL" id="CAJGYO010000014">
    <property type="protein sequence ID" value="CAD6267474.1"/>
    <property type="molecule type" value="Genomic_DNA"/>
</dbReference>
<feature type="region of interest" description="Disordered" evidence="1">
    <location>
        <begin position="221"/>
        <end position="240"/>
    </location>
</feature>
<dbReference type="Pfam" id="PF26130">
    <property type="entry name" value="PB1-like"/>
    <property type="match status" value="1"/>
</dbReference>
<accession>A0A811RBU4</accession>
<organism evidence="3 4">
    <name type="scientific">Miscanthus lutarioriparius</name>
    <dbReference type="NCBI Taxonomy" id="422564"/>
    <lineage>
        <taxon>Eukaryota</taxon>
        <taxon>Viridiplantae</taxon>
        <taxon>Streptophyta</taxon>
        <taxon>Embryophyta</taxon>
        <taxon>Tracheophyta</taxon>
        <taxon>Spermatophyta</taxon>
        <taxon>Magnoliopsida</taxon>
        <taxon>Liliopsida</taxon>
        <taxon>Poales</taxon>
        <taxon>Poaceae</taxon>
        <taxon>PACMAD clade</taxon>
        <taxon>Panicoideae</taxon>
        <taxon>Andropogonodae</taxon>
        <taxon>Andropogoneae</taxon>
        <taxon>Saccharinae</taxon>
        <taxon>Miscanthus</taxon>
    </lineage>
</organism>
<feature type="compositionally biased region" description="Acidic residues" evidence="1">
    <location>
        <begin position="288"/>
        <end position="300"/>
    </location>
</feature>
<keyword evidence="4" id="KW-1185">Reference proteome</keyword>
<feature type="compositionally biased region" description="Acidic residues" evidence="1">
    <location>
        <begin position="61"/>
        <end position="85"/>
    </location>
</feature>
<evidence type="ECO:0000313" key="4">
    <source>
        <dbReference type="Proteomes" id="UP000604825"/>
    </source>
</evidence>
<dbReference type="InterPro" id="IPR058594">
    <property type="entry name" value="PB1-like_dom_pln"/>
</dbReference>
<reference evidence="3" key="1">
    <citation type="submission" date="2020-10" db="EMBL/GenBank/DDBJ databases">
        <authorList>
            <person name="Han B."/>
            <person name="Lu T."/>
            <person name="Zhao Q."/>
            <person name="Huang X."/>
            <person name="Zhao Y."/>
        </authorList>
    </citation>
    <scope>NUCLEOTIDE SEQUENCE</scope>
</reference>
<dbReference type="OrthoDB" id="695246at2759"/>
<feature type="region of interest" description="Disordered" evidence="1">
    <location>
        <begin position="258"/>
        <end position="300"/>
    </location>
</feature>
<gene>
    <name evidence="3" type="ORF">NCGR_LOCUS50779</name>
</gene>
<dbReference type="Proteomes" id="UP000604825">
    <property type="component" value="Unassembled WGS sequence"/>
</dbReference>
<feature type="domain" description="PB1-like" evidence="2">
    <location>
        <begin position="113"/>
        <end position="165"/>
    </location>
</feature>
<feature type="compositionally biased region" description="Acidic residues" evidence="1">
    <location>
        <begin position="32"/>
        <end position="46"/>
    </location>
</feature>
<sequence length="341" mass="37543">MPSRPPSVSEDTVEASAIAMADEMERVRDLPGDDNDDDMGDEEVEELFGRGAVPGGAGAEDPIDLDGDEGGGAEEDGENADDDQDQVSRPSTSDVWQDFQKLFKMGPKGPGFNEFSLEVHHGGSFCGRGANRTYVDGKVTWYDNLEVEFWCYVWIEDLVLQLDYGLTDNYAGVTDWDDVVLNPTSELPKVVSPVKVIHVEKQSRDKLPEFYSNIEVASHGNAAADMSDDDSEDSNYIDSDYDLEDGDDDLFADNVDEEVIDGGAGRGKKMSKGNKPSAGPSVPTQSEDSTDEDFDFDGESDGEREMKLKFRSFNPDDLVNPTCRTSVLTRRNFRCIQGRHG</sequence>
<protein>
    <recommendedName>
        <fullName evidence="2">PB1-like domain-containing protein</fullName>
    </recommendedName>
</protein>
<comment type="caution">
    <text evidence="3">The sequence shown here is derived from an EMBL/GenBank/DDBJ whole genome shotgun (WGS) entry which is preliminary data.</text>
</comment>
<dbReference type="AlphaFoldDB" id="A0A811RBU4"/>
<evidence type="ECO:0000313" key="3">
    <source>
        <dbReference type="EMBL" id="CAD6267474.1"/>
    </source>
</evidence>
<proteinExistence type="predicted"/>
<evidence type="ECO:0000259" key="2">
    <source>
        <dbReference type="Pfam" id="PF26130"/>
    </source>
</evidence>
<evidence type="ECO:0000256" key="1">
    <source>
        <dbReference type="SAM" id="MobiDB-lite"/>
    </source>
</evidence>